<keyword evidence="1" id="KW-1133">Transmembrane helix</keyword>
<dbReference type="WBParaSite" id="PSAMB.scaffold8986size5502.g31995.t1">
    <property type="protein sequence ID" value="PSAMB.scaffold8986size5502.g31995.t1"/>
    <property type="gene ID" value="PSAMB.scaffold8986size5502.g31995"/>
</dbReference>
<sequence>MGALTKNGCPSFTDKNCGCCPKHPTLRLALNVFCYLTLPVWILPALIIFMFMWCMKGCKGSASQANAPATSSATAGGAAGGTAATGGAAATIGGGLKLGAVIVAILAGGIPGVVVTGGVIGGIVIAGKAIANHVNSNEFSNNTGI</sequence>
<name>A0A914XJ85_9BILA</name>
<keyword evidence="1" id="KW-0812">Transmembrane</keyword>
<evidence type="ECO:0000313" key="3">
    <source>
        <dbReference type="WBParaSite" id="PSAMB.scaffold8986size5502.g31995.t1"/>
    </source>
</evidence>
<dbReference type="Proteomes" id="UP000887566">
    <property type="component" value="Unplaced"/>
</dbReference>
<evidence type="ECO:0000256" key="1">
    <source>
        <dbReference type="SAM" id="Phobius"/>
    </source>
</evidence>
<evidence type="ECO:0000313" key="2">
    <source>
        <dbReference type="Proteomes" id="UP000887566"/>
    </source>
</evidence>
<feature type="transmembrane region" description="Helical" evidence="1">
    <location>
        <begin position="32"/>
        <end position="53"/>
    </location>
</feature>
<protein>
    <submittedName>
        <fullName evidence="3">Uncharacterized protein</fullName>
    </submittedName>
</protein>
<reference evidence="3" key="1">
    <citation type="submission" date="2022-11" db="UniProtKB">
        <authorList>
            <consortium name="WormBaseParasite"/>
        </authorList>
    </citation>
    <scope>IDENTIFICATION</scope>
</reference>
<proteinExistence type="predicted"/>
<accession>A0A914XJ85</accession>
<keyword evidence="1" id="KW-0472">Membrane</keyword>
<keyword evidence="2" id="KW-1185">Reference proteome</keyword>
<dbReference type="AlphaFoldDB" id="A0A914XJ85"/>
<organism evidence="2 3">
    <name type="scientific">Plectus sambesii</name>
    <dbReference type="NCBI Taxonomy" id="2011161"/>
    <lineage>
        <taxon>Eukaryota</taxon>
        <taxon>Metazoa</taxon>
        <taxon>Ecdysozoa</taxon>
        <taxon>Nematoda</taxon>
        <taxon>Chromadorea</taxon>
        <taxon>Plectida</taxon>
        <taxon>Plectina</taxon>
        <taxon>Plectoidea</taxon>
        <taxon>Plectidae</taxon>
        <taxon>Plectus</taxon>
    </lineage>
</organism>